<dbReference type="NCBIfam" id="NF000801">
    <property type="entry name" value="PRK00055.1-3"/>
    <property type="match status" value="1"/>
</dbReference>
<accession>A0ABT9VCC1</accession>
<feature type="binding site" evidence="8">
    <location>
        <position position="68"/>
    </location>
    <ligand>
        <name>Zn(2+)</name>
        <dbReference type="ChEBI" id="CHEBI:29105"/>
        <label>2</label>
        <note>catalytic</note>
    </ligand>
</feature>
<feature type="binding site" evidence="8">
    <location>
        <position position="65"/>
    </location>
    <ligand>
        <name>Zn(2+)</name>
        <dbReference type="ChEBI" id="CHEBI:29105"/>
        <label>1</label>
        <note>catalytic</note>
    </ligand>
</feature>
<dbReference type="SUPFAM" id="SSF56281">
    <property type="entry name" value="Metallo-hydrolase/oxidoreductase"/>
    <property type="match status" value="1"/>
</dbReference>
<dbReference type="PANTHER" id="PTHR46018:SF2">
    <property type="entry name" value="ZINC PHOSPHODIESTERASE ELAC PROTEIN 1"/>
    <property type="match status" value="1"/>
</dbReference>
<feature type="binding site" evidence="8">
    <location>
        <position position="211"/>
    </location>
    <ligand>
        <name>Zn(2+)</name>
        <dbReference type="ChEBI" id="CHEBI:29105"/>
        <label>2</label>
        <note>catalytic</note>
    </ligand>
</feature>
<keyword evidence="6 8" id="KW-0378">Hydrolase</keyword>
<protein>
    <recommendedName>
        <fullName evidence="8">Ribonuclease Z</fullName>
        <shortName evidence="8">RNase Z</shortName>
        <ecNumber evidence="8">3.1.26.11</ecNumber>
    </recommendedName>
    <alternativeName>
        <fullName evidence="8">tRNA 3 endonuclease</fullName>
    </alternativeName>
    <alternativeName>
        <fullName evidence="8">tRNase Z</fullName>
    </alternativeName>
</protein>
<comment type="function">
    <text evidence="8">Zinc phosphodiesterase, which displays some tRNA 3'-processing endonuclease activity. Probably involved in tRNA maturation, by removing a 3'-trailer from precursor tRNA.</text>
</comment>
<dbReference type="SMART" id="SM00849">
    <property type="entry name" value="Lactamase_B"/>
    <property type="match status" value="1"/>
</dbReference>
<dbReference type="Gene3D" id="3.60.15.10">
    <property type="entry name" value="Ribonuclease Z/Hydroxyacylglutathione hydrolase-like"/>
    <property type="match status" value="1"/>
</dbReference>
<evidence type="ECO:0000256" key="6">
    <source>
        <dbReference type="ARBA" id="ARBA00022801"/>
    </source>
</evidence>
<feature type="binding site" evidence="8">
    <location>
        <position position="67"/>
    </location>
    <ligand>
        <name>Zn(2+)</name>
        <dbReference type="ChEBI" id="CHEBI:29105"/>
        <label>2</label>
        <note>catalytic</note>
    </ligand>
</feature>
<dbReference type="HAMAP" id="MF_01818">
    <property type="entry name" value="RNase_Z_BN"/>
    <property type="match status" value="1"/>
</dbReference>
<sequence length="308" mass="34827">MELTFLGTGSGVPSKQRNVSSLALQMHQERDEIWLFDCGEATQHQILQTTIKPRKITKIFITHIHGDHIFGLPGLLSSRSFQDGNTTLEIYGPKGVQEFVESALTLSETRLRYPIHYQELHEGVIFEDEHIRVKSMQLVHGVPSYGFVIEEANQIGPLLPDRLKSLGIKPGPIYEQIKANEVVTLNDGTTINRDDVTGPMIPGRKIAILGDTLPYDRTIDFIRNSNVLVHEATFIDEDADLASDYNHSTNTQAVKIADEAQVKHVLLNHISSRYLRQDLENELDTLKQIHPSVNYVYDFDTFQIQKEG</sequence>
<dbReference type="PANTHER" id="PTHR46018">
    <property type="entry name" value="ZINC PHOSPHODIESTERASE ELAC PROTEIN 1"/>
    <property type="match status" value="1"/>
</dbReference>
<evidence type="ECO:0000256" key="8">
    <source>
        <dbReference type="HAMAP-Rule" id="MF_01818"/>
    </source>
</evidence>
<comment type="similarity">
    <text evidence="8">Belongs to the RNase Z family.</text>
</comment>
<comment type="cofactor">
    <cofactor evidence="8">
        <name>Zn(2+)</name>
        <dbReference type="ChEBI" id="CHEBI:29105"/>
    </cofactor>
    <text evidence="8">Binds 2 Zn(2+) ions.</text>
</comment>
<dbReference type="RefSeq" id="WP_306974349.1">
    <property type="nucleotide sequence ID" value="NZ_JAUSTQ010000002.1"/>
</dbReference>
<reference evidence="10 11" key="1">
    <citation type="submission" date="2023-07" db="EMBL/GenBank/DDBJ databases">
        <title>Genomic Encyclopedia of Type Strains, Phase IV (KMG-IV): sequencing the most valuable type-strain genomes for metagenomic binning, comparative biology and taxonomic classification.</title>
        <authorList>
            <person name="Goeker M."/>
        </authorList>
    </citation>
    <scope>NUCLEOTIDE SEQUENCE [LARGE SCALE GENOMIC DNA]</scope>
    <source>
        <strain evidence="10 11">DSM 16460</strain>
    </source>
</reference>
<comment type="caution">
    <text evidence="10">The sequence shown here is derived from an EMBL/GenBank/DDBJ whole genome shotgun (WGS) entry which is preliminary data.</text>
</comment>
<feature type="binding site" evidence="8">
    <location>
        <position position="63"/>
    </location>
    <ligand>
        <name>Zn(2+)</name>
        <dbReference type="ChEBI" id="CHEBI:29105"/>
        <label>1</label>
        <note>catalytic</note>
    </ligand>
</feature>
<dbReference type="InterPro" id="IPR001279">
    <property type="entry name" value="Metallo-B-lactamas"/>
</dbReference>
<dbReference type="NCBIfam" id="TIGR02651">
    <property type="entry name" value="RNase_Z"/>
    <property type="match status" value="1"/>
</dbReference>
<proteinExistence type="inferred from homology"/>
<evidence type="ECO:0000256" key="5">
    <source>
        <dbReference type="ARBA" id="ARBA00022759"/>
    </source>
</evidence>
<evidence type="ECO:0000256" key="4">
    <source>
        <dbReference type="ARBA" id="ARBA00022723"/>
    </source>
</evidence>
<keyword evidence="7 8" id="KW-0862">Zinc</keyword>
<gene>
    <name evidence="8" type="primary">rnz</name>
    <name evidence="10" type="ORF">J2S77_000510</name>
</gene>
<dbReference type="CDD" id="cd07717">
    <property type="entry name" value="RNaseZ_ZiPD-like_MBL-fold"/>
    <property type="match status" value="1"/>
</dbReference>
<keyword evidence="11" id="KW-1185">Reference proteome</keyword>
<dbReference type="EMBL" id="JAUSTQ010000002">
    <property type="protein sequence ID" value="MDQ0158554.1"/>
    <property type="molecule type" value="Genomic_DNA"/>
</dbReference>
<comment type="subunit">
    <text evidence="1 8">Homodimer.</text>
</comment>
<dbReference type="InterPro" id="IPR013471">
    <property type="entry name" value="RNase_Z/BN"/>
</dbReference>
<dbReference type="GO" id="GO:0042781">
    <property type="term" value="F:3'-tRNA processing endoribonuclease activity"/>
    <property type="evidence" value="ECO:0007669"/>
    <property type="project" value="UniProtKB-EC"/>
</dbReference>
<feature type="binding site" evidence="8">
    <location>
        <position position="269"/>
    </location>
    <ligand>
        <name>Zn(2+)</name>
        <dbReference type="ChEBI" id="CHEBI:29105"/>
        <label>2</label>
        <note>catalytic</note>
    </ligand>
</feature>
<keyword evidence="5 8" id="KW-0255">Endonuclease</keyword>
<keyword evidence="2 8" id="KW-0819">tRNA processing</keyword>
<dbReference type="EC" id="3.1.26.11" evidence="8"/>
<evidence type="ECO:0000256" key="3">
    <source>
        <dbReference type="ARBA" id="ARBA00022722"/>
    </source>
</evidence>
<feature type="binding site" evidence="8">
    <location>
        <position position="140"/>
    </location>
    <ligand>
        <name>Zn(2+)</name>
        <dbReference type="ChEBI" id="CHEBI:29105"/>
        <label>1</label>
        <note>catalytic</note>
    </ligand>
</feature>
<feature type="active site" description="Proton acceptor" evidence="8">
    <location>
        <position position="67"/>
    </location>
</feature>
<dbReference type="Proteomes" id="UP001224359">
    <property type="component" value="Unassembled WGS sequence"/>
</dbReference>
<feature type="binding site" evidence="8">
    <location>
        <position position="211"/>
    </location>
    <ligand>
        <name>Zn(2+)</name>
        <dbReference type="ChEBI" id="CHEBI:29105"/>
        <label>1</label>
        <note>catalytic</note>
    </ligand>
</feature>
<dbReference type="InterPro" id="IPR036866">
    <property type="entry name" value="RibonucZ/Hydroxyglut_hydro"/>
</dbReference>
<organism evidence="10 11">
    <name type="scientific">Alkalibacillus salilacus</name>
    <dbReference type="NCBI Taxonomy" id="284582"/>
    <lineage>
        <taxon>Bacteria</taxon>
        <taxon>Bacillati</taxon>
        <taxon>Bacillota</taxon>
        <taxon>Bacilli</taxon>
        <taxon>Bacillales</taxon>
        <taxon>Bacillaceae</taxon>
        <taxon>Alkalibacillus</taxon>
    </lineage>
</organism>
<evidence type="ECO:0000259" key="9">
    <source>
        <dbReference type="SMART" id="SM00849"/>
    </source>
</evidence>
<comment type="catalytic activity">
    <reaction evidence="8">
        <text>Endonucleolytic cleavage of RNA, removing extra 3' nucleotides from tRNA precursor, generating 3' termini of tRNAs. A 3'-hydroxy group is left at the tRNA terminus and a 5'-phosphoryl group is left at the trailer molecule.</text>
        <dbReference type="EC" id="3.1.26.11"/>
    </reaction>
</comment>
<dbReference type="Pfam" id="PF23023">
    <property type="entry name" value="Anti-Pycsar_Apyc1"/>
    <property type="match status" value="1"/>
</dbReference>
<evidence type="ECO:0000256" key="1">
    <source>
        <dbReference type="ARBA" id="ARBA00011738"/>
    </source>
</evidence>
<keyword evidence="3 8" id="KW-0540">Nuclease</keyword>
<evidence type="ECO:0000313" key="11">
    <source>
        <dbReference type="Proteomes" id="UP001224359"/>
    </source>
</evidence>
<evidence type="ECO:0000256" key="2">
    <source>
        <dbReference type="ARBA" id="ARBA00022694"/>
    </source>
</evidence>
<evidence type="ECO:0000313" key="10">
    <source>
        <dbReference type="EMBL" id="MDQ0158554.1"/>
    </source>
</evidence>
<name>A0ABT9VCC1_9BACI</name>
<evidence type="ECO:0000256" key="7">
    <source>
        <dbReference type="ARBA" id="ARBA00022833"/>
    </source>
</evidence>
<feature type="domain" description="Metallo-beta-lactamase" evidence="9">
    <location>
        <begin position="18"/>
        <end position="269"/>
    </location>
</feature>
<keyword evidence="4 8" id="KW-0479">Metal-binding</keyword>